<accession>A0ABY6J9Y5</accession>
<dbReference type="PANTHER" id="PTHR45726:SF3">
    <property type="entry name" value="LEUKOTRIENE A-4 HYDROLASE"/>
    <property type="match status" value="1"/>
</dbReference>
<dbReference type="EMBL" id="CP107006">
    <property type="protein sequence ID" value="UYQ95111.1"/>
    <property type="molecule type" value="Genomic_DNA"/>
</dbReference>
<reference evidence="4" key="1">
    <citation type="submission" date="2022-10" db="EMBL/GenBank/DDBJ databases">
        <title>Chitinophaga sp. nov., isolated from soil.</title>
        <authorList>
            <person name="Jeon C.O."/>
        </authorList>
    </citation>
    <scope>NUCLEOTIDE SEQUENCE</scope>
    <source>
        <strain evidence="4">R8</strain>
    </source>
</reference>
<dbReference type="InterPro" id="IPR034015">
    <property type="entry name" value="M1_LTA4H"/>
</dbReference>
<dbReference type="InterPro" id="IPR027268">
    <property type="entry name" value="Peptidase_M4/M1_CTD_sf"/>
</dbReference>
<feature type="domain" description="Peptidase M1 membrane alanine aminopeptidase" evidence="2">
    <location>
        <begin position="260"/>
        <end position="465"/>
    </location>
</feature>
<sequence length="542" mass="62180">MRSIVLLLVVLSAALAANAQQFTRQDTLRGTLTADRNWWDVTYYDLHVKVSLADSSLSGKNIIHYRVLKPYKTMQIDLQQPMQIDSVVQAGKSLKFRRDGNAFFITMQAAQVAGKINQLTVYYHGLPRKAIRAPWDGGVQWSLDSLNRPWIATACQNLGASVWWPNKDHQTEEADSTNITVTVPSDLTNVSNGRLRSRKDNGDGTTTFNWFVSNPINNYDVSLNIAHYTEFTDSFTGEKGKLDMSFWVLDYNLDRAKKHFEVVKPMMKCFEHWFGPYPFYEDSYKLVETPHLGMEHQSAVAYGNKYKMGYLGRDLSGSGWGLKWDFIIIHETGHEWFGNNITTKDIADMWVHEGFTNYSETIFTQCADGLQAANEYNRGSRRNVQNDIPIIGKYGVNNEGSGDMYPKASAMIHNIRQIINDDEKFRQILRGLNKKFYHQTVTGRQVQQYINNATGKNFDKVYEQYLTTIVIPELEYKIENGVLSYRWSNSVKGFNMPIKVTLSDGQYSFIYPLQSWKTTKLQLSDPSKFAIDPNFYIKVKKS</sequence>
<name>A0ABY6J9Y5_9BACT</name>
<dbReference type="SUPFAM" id="SSF55486">
    <property type="entry name" value="Metalloproteases ('zincins'), catalytic domain"/>
    <property type="match status" value="1"/>
</dbReference>
<dbReference type="RefSeq" id="WP_264282898.1">
    <property type="nucleotide sequence ID" value="NZ_CP107006.1"/>
</dbReference>
<dbReference type="PANTHER" id="PTHR45726">
    <property type="entry name" value="LEUKOTRIENE A-4 HYDROLASE"/>
    <property type="match status" value="1"/>
</dbReference>
<keyword evidence="1" id="KW-0732">Signal</keyword>
<dbReference type="InterPro" id="IPR042097">
    <property type="entry name" value="Aminopeptidase_N-like_N_sf"/>
</dbReference>
<dbReference type="InterPro" id="IPR014782">
    <property type="entry name" value="Peptidase_M1_dom"/>
</dbReference>
<evidence type="ECO:0000259" key="3">
    <source>
        <dbReference type="Pfam" id="PF17900"/>
    </source>
</evidence>
<keyword evidence="5" id="KW-1185">Reference proteome</keyword>
<evidence type="ECO:0000313" key="5">
    <source>
        <dbReference type="Proteomes" id="UP001162741"/>
    </source>
</evidence>
<evidence type="ECO:0000256" key="1">
    <source>
        <dbReference type="SAM" id="SignalP"/>
    </source>
</evidence>
<protein>
    <submittedName>
        <fullName evidence="4">M1 family metallopeptidase</fullName>
    </submittedName>
</protein>
<feature type="signal peptide" evidence="1">
    <location>
        <begin position="1"/>
        <end position="19"/>
    </location>
</feature>
<gene>
    <name evidence="4" type="ORF">MKQ68_08380</name>
</gene>
<dbReference type="Gene3D" id="1.10.390.10">
    <property type="entry name" value="Neutral Protease Domain 2"/>
    <property type="match status" value="1"/>
</dbReference>
<feature type="domain" description="Aminopeptidase N-like N-terminal" evidence="3">
    <location>
        <begin position="42"/>
        <end position="216"/>
    </location>
</feature>
<dbReference type="Gene3D" id="2.60.40.1730">
    <property type="entry name" value="tricorn interacting facor f3 domain"/>
    <property type="match status" value="1"/>
</dbReference>
<organism evidence="4 5">
    <name type="scientific">Chitinophaga horti</name>
    <dbReference type="NCBI Taxonomy" id="2920382"/>
    <lineage>
        <taxon>Bacteria</taxon>
        <taxon>Pseudomonadati</taxon>
        <taxon>Bacteroidota</taxon>
        <taxon>Chitinophagia</taxon>
        <taxon>Chitinophagales</taxon>
        <taxon>Chitinophagaceae</taxon>
        <taxon>Chitinophaga</taxon>
    </lineage>
</organism>
<dbReference type="Proteomes" id="UP001162741">
    <property type="component" value="Chromosome"/>
</dbReference>
<evidence type="ECO:0000313" key="4">
    <source>
        <dbReference type="EMBL" id="UYQ95111.1"/>
    </source>
</evidence>
<evidence type="ECO:0000259" key="2">
    <source>
        <dbReference type="Pfam" id="PF01433"/>
    </source>
</evidence>
<dbReference type="Pfam" id="PF01433">
    <property type="entry name" value="Peptidase_M1"/>
    <property type="match status" value="1"/>
</dbReference>
<dbReference type="SUPFAM" id="SSF63737">
    <property type="entry name" value="Leukotriene A4 hydrolase N-terminal domain"/>
    <property type="match status" value="1"/>
</dbReference>
<proteinExistence type="predicted"/>
<feature type="chain" id="PRO_5045346961" evidence="1">
    <location>
        <begin position="20"/>
        <end position="542"/>
    </location>
</feature>
<dbReference type="Pfam" id="PF17900">
    <property type="entry name" value="Peptidase_M1_N"/>
    <property type="match status" value="1"/>
</dbReference>
<dbReference type="CDD" id="cd09603">
    <property type="entry name" value="M1_APN_like"/>
    <property type="match status" value="1"/>
</dbReference>
<dbReference type="InterPro" id="IPR045357">
    <property type="entry name" value="Aminopeptidase_N-like_N"/>
</dbReference>